<accession>A2FE26</accession>
<dbReference type="EMBL" id="DS113741">
    <property type="protein sequence ID" value="EAX96854.1"/>
    <property type="molecule type" value="Genomic_DNA"/>
</dbReference>
<dbReference type="Gene3D" id="3.80.10.10">
    <property type="entry name" value="Ribonuclease Inhibitor"/>
    <property type="match status" value="1"/>
</dbReference>
<dbReference type="Pfam" id="PF13306">
    <property type="entry name" value="LRR_5"/>
    <property type="match status" value="2"/>
</dbReference>
<dbReference type="InterPro" id="IPR026906">
    <property type="entry name" value="LRR_5"/>
</dbReference>
<dbReference type="InterPro" id="IPR053139">
    <property type="entry name" value="Surface_bspA-like"/>
</dbReference>
<keyword evidence="2" id="KW-1185">Reference proteome</keyword>
<dbReference type="SMR" id="A2FE26"/>
<dbReference type="InterPro" id="IPR032675">
    <property type="entry name" value="LRR_dom_sf"/>
</dbReference>
<reference evidence="1" key="1">
    <citation type="submission" date="2006-10" db="EMBL/GenBank/DDBJ databases">
        <authorList>
            <person name="Amadeo P."/>
            <person name="Zhao Q."/>
            <person name="Wortman J."/>
            <person name="Fraser-Liggett C."/>
            <person name="Carlton J."/>
        </authorList>
    </citation>
    <scope>NUCLEOTIDE SEQUENCE</scope>
    <source>
        <strain evidence="1">G3</strain>
    </source>
</reference>
<dbReference type="SUPFAM" id="SSF52058">
    <property type="entry name" value="L domain-like"/>
    <property type="match status" value="1"/>
</dbReference>
<dbReference type="VEuPathDB" id="TrichDB:TVAG_470190"/>
<dbReference type="STRING" id="5722.A2FE26"/>
<organism evidence="1 2">
    <name type="scientific">Trichomonas vaginalis (strain ATCC PRA-98 / G3)</name>
    <dbReference type="NCBI Taxonomy" id="412133"/>
    <lineage>
        <taxon>Eukaryota</taxon>
        <taxon>Metamonada</taxon>
        <taxon>Parabasalia</taxon>
        <taxon>Trichomonadida</taxon>
        <taxon>Trichomonadidae</taxon>
        <taxon>Trichomonas</taxon>
    </lineage>
</organism>
<evidence type="ECO:0000313" key="2">
    <source>
        <dbReference type="Proteomes" id="UP000001542"/>
    </source>
</evidence>
<sequence>MVKIIVDYAFKNCQNSITSISFEEDSKVISIGSYSFYNAKIETANLSNCNKLTLLNESVFGYCRFLTLILLPQNISSIGRDCFLWASSLQSIDLPDSVETIYRAAFSYSGLTTIKISKTSKLSKLDSVCFTNTKLSSFFILKYLKDLTFDSFDGCQYLENITLDPENQYYKFESKTLFSGADNSTLFRVINTYSESVYVVPPYVINISKNCFYKLKIKSILLHNKITYIGKYAFYECKSLTSITLPENVISIKDYTFQYCTSLTSVTLPKNLQNIDAAVFDGCTSLRSIVFPESLKIIEIWAFYQCTSLNNITFLNNSNSIIFGLNPFLDILNPVNIYVPGMLKIIEGVPEVFPKGSHLYITNQTILLSCVKYIFGEKFFHVHFDEPLKISDKSTIDTIIYISIEDLSFLQIKPKTIDDFIYDHGISAFLSSFIISIIPQS</sequence>
<dbReference type="InParanoid" id="A2FE26"/>
<dbReference type="AlphaFoldDB" id="A2FE26"/>
<gene>
    <name evidence="1" type="ORF">TVAG_470190</name>
</gene>
<protein>
    <submittedName>
        <fullName evidence="1">Surface antigen BspA-like</fullName>
    </submittedName>
</protein>
<dbReference type="VEuPathDB" id="TrichDB:TVAGG3_0553430"/>
<dbReference type="PANTHER" id="PTHR45661:SF3">
    <property type="entry name" value="IG-LIKE DOMAIN-CONTAINING PROTEIN"/>
    <property type="match status" value="1"/>
</dbReference>
<evidence type="ECO:0000313" key="1">
    <source>
        <dbReference type="EMBL" id="EAX96854.1"/>
    </source>
</evidence>
<dbReference type="KEGG" id="tva:4754630"/>
<dbReference type="PANTHER" id="PTHR45661">
    <property type="entry name" value="SURFACE ANTIGEN"/>
    <property type="match status" value="1"/>
</dbReference>
<proteinExistence type="predicted"/>
<dbReference type="RefSeq" id="XP_001309784.1">
    <property type="nucleotide sequence ID" value="XM_001309783.1"/>
</dbReference>
<reference evidence="1" key="2">
    <citation type="journal article" date="2007" name="Science">
        <title>Draft genome sequence of the sexually transmitted pathogen Trichomonas vaginalis.</title>
        <authorList>
            <person name="Carlton J.M."/>
            <person name="Hirt R.P."/>
            <person name="Silva J.C."/>
            <person name="Delcher A.L."/>
            <person name="Schatz M."/>
            <person name="Zhao Q."/>
            <person name="Wortman J.R."/>
            <person name="Bidwell S.L."/>
            <person name="Alsmark U.C.M."/>
            <person name="Besteiro S."/>
            <person name="Sicheritz-Ponten T."/>
            <person name="Noel C.J."/>
            <person name="Dacks J.B."/>
            <person name="Foster P.G."/>
            <person name="Simillion C."/>
            <person name="Van de Peer Y."/>
            <person name="Miranda-Saavedra D."/>
            <person name="Barton G.J."/>
            <person name="Westrop G.D."/>
            <person name="Mueller S."/>
            <person name="Dessi D."/>
            <person name="Fiori P.L."/>
            <person name="Ren Q."/>
            <person name="Paulsen I."/>
            <person name="Zhang H."/>
            <person name="Bastida-Corcuera F.D."/>
            <person name="Simoes-Barbosa A."/>
            <person name="Brown M.T."/>
            <person name="Hayes R.D."/>
            <person name="Mukherjee M."/>
            <person name="Okumura C.Y."/>
            <person name="Schneider R."/>
            <person name="Smith A.J."/>
            <person name="Vanacova S."/>
            <person name="Villalvazo M."/>
            <person name="Haas B.J."/>
            <person name="Pertea M."/>
            <person name="Feldblyum T.V."/>
            <person name="Utterback T.R."/>
            <person name="Shu C.L."/>
            <person name="Osoegawa K."/>
            <person name="de Jong P.J."/>
            <person name="Hrdy I."/>
            <person name="Horvathova L."/>
            <person name="Zubacova Z."/>
            <person name="Dolezal P."/>
            <person name="Malik S.B."/>
            <person name="Logsdon J.M. Jr."/>
            <person name="Henze K."/>
            <person name="Gupta A."/>
            <person name="Wang C.C."/>
            <person name="Dunne R.L."/>
            <person name="Upcroft J.A."/>
            <person name="Upcroft P."/>
            <person name="White O."/>
            <person name="Salzberg S.L."/>
            <person name="Tang P."/>
            <person name="Chiu C.-H."/>
            <person name="Lee Y.-S."/>
            <person name="Embley T.M."/>
            <person name="Coombs G.H."/>
            <person name="Mottram J.C."/>
            <person name="Tachezy J."/>
            <person name="Fraser-Liggett C.M."/>
            <person name="Johnson P.J."/>
        </authorList>
    </citation>
    <scope>NUCLEOTIDE SEQUENCE [LARGE SCALE GENOMIC DNA]</scope>
    <source>
        <strain evidence="1">G3</strain>
    </source>
</reference>
<dbReference type="Proteomes" id="UP000001542">
    <property type="component" value="Unassembled WGS sequence"/>
</dbReference>
<name>A2FE26_TRIV3</name>